<name>A0A0D3KXI3_EMIH1</name>
<dbReference type="Pfam" id="PF00755">
    <property type="entry name" value="Carn_acyltransf"/>
    <property type="match status" value="1"/>
</dbReference>
<dbReference type="Gene3D" id="1.10.275.20">
    <property type="entry name" value="Choline/Carnitine o-acyltransferase"/>
    <property type="match status" value="1"/>
</dbReference>
<accession>A0A0D3KXI3</accession>
<dbReference type="SUPFAM" id="SSF52777">
    <property type="entry name" value="CoA-dependent acyltransferases"/>
    <property type="match status" value="1"/>
</dbReference>
<reference evidence="3" key="2">
    <citation type="submission" date="2024-10" db="UniProtKB">
        <authorList>
            <consortium name="EnsemblProtists"/>
        </authorList>
    </citation>
    <scope>IDENTIFICATION</scope>
</reference>
<dbReference type="PANTHER" id="PTHR22589">
    <property type="entry name" value="CARNITINE O-ACYLTRANSFERASE"/>
    <property type="match status" value="1"/>
</dbReference>
<dbReference type="InterPro" id="IPR042572">
    <property type="entry name" value="Carn_acyl_trans_N"/>
</dbReference>
<dbReference type="GO" id="GO:0004092">
    <property type="term" value="F:carnitine O-acetyltransferase activity"/>
    <property type="evidence" value="ECO:0007669"/>
    <property type="project" value="TreeGrafter"/>
</dbReference>
<keyword evidence="1" id="KW-0012">Acyltransferase</keyword>
<feature type="domain" description="Choline/carnitine acyltransferase" evidence="2">
    <location>
        <begin position="39"/>
        <end position="145"/>
    </location>
</feature>
<keyword evidence="4" id="KW-1185">Reference proteome</keyword>
<dbReference type="eggNOG" id="KOG3717">
    <property type="taxonomic scope" value="Eukaryota"/>
</dbReference>
<dbReference type="AlphaFoldDB" id="A0A0D3KXI3"/>
<protein>
    <recommendedName>
        <fullName evidence="2">Choline/carnitine acyltransferase domain-containing protein</fullName>
    </recommendedName>
</protein>
<sequence length="147" mass="15956">MLQRAAAAAAPKRWWLANSGSAPLLAPAYAAHQRSVPRLPIPPLGETLERYLRAAQPLQTLEEHAITRAAVAQFFDTDGPGLQRLLEEADAALPHDSSYLESLWYRLAYLGPRSPVPIHANPCFTLAPPSRHTPPLERAAGLLAKAA</sequence>
<dbReference type="GO" id="GO:0009437">
    <property type="term" value="P:carnitine metabolic process"/>
    <property type="evidence" value="ECO:0007669"/>
    <property type="project" value="TreeGrafter"/>
</dbReference>
<dbReference type="Proteomes" id="UP000013827">
    <property type="component" value="Unassembled WGS sequence"/>
</dbReference>
<dbReference type="KEGG" id="ehx:EMIHUDRAFT_260113"/>
<dbReference type="HOGENOM" id="CLU_1772993_0_0_1"/>
<organism evidence="3 4">
    <name type="scientific">Emiliania huxleyi (strain CCMP1516)</name>
    <dbReference type="NCBI Taxonomy" id="280463"/>
    <lineage>
        <taxon>Eukaryota</taxon>
        <taxon>Haptista</taxon>
        <taxon>Haptophyta</taxon>
        <taxon>Prymnesiophyceae</taxon>
        <taxon>Isochrysidales</taxon>
        <taxon>Noelaerhabdaceae</taxon>
        <taxon>Emiliania</taxon>
    </lineage>
</organism>
<dbReference type="EnsemblProtists" id="EOD40468">
    <property type="protein sequence ID" value="EOD40468"/>
    <property type="gene ID" value="EMIHUDRAFT_260113"/>
</dbReference>
<dbReference type="InterPro" id="IPR000542">
    <property type="entry name" value="Carn_acyl_trans"/>
</dbReference>
<dbReference type="GO" id="GO:0005739">
    <property type="term" value="C:mitochondrion"/>
    <property type="evidence" value="ECO:0007669"/>
    <property type="project" value="TreeGrafter"/>
</dbReference>
<evidence type="ECO:0000259" key="2">
    <source>
        <dbReference type="Pfam" id="PF00755"/>
    </source>
</evidence>
<dbReference type="PaxDb" id="2903-EOD40468"/>
<dbReference type="RefSeq" id="XP_005792897.1">
    <property type="nucleotide sequence ID" value="XM_005792840.1"/>
</dbReference>
<dbReference type="GeneID" id="17285740"/>
<proteinExistence type="predicted"/>
<dbReference type="InterPro" id="IPR039551">
    <property type="entry name" value="Cho/carn_acyl_trans"/>
</dbReference>
<evidence type="ECO:0000313" key="3">
    <source>
        <dbReference type="EnsemblProtists" id="EOD40468"/>
    </source>
</evidence>
<evidence type="ECO:0000256" key="1">
    <source>
        <dbReference type="ARBA" id="ARBA00023315"/>
    </source>
</evidence>
<evidence type="ECO:0000313" key="4">
    <source>
        <dbReference type="Proteomes" id="UP000013827"/>
    </source>
</evidence>
<keyword evidence="1" id="KW-0808">Transferase</keyword>
<dbReference type="STRING" id="2903.R1DYI1"/>
<reference evidence="4" key="1">
    <citation type="journal article" date="2013" name="Nature">
        <title>Pan genome of the phytoplankton Emiliania underpins its global distribution.</title>
        <authorList>
            <person name="Read B.A."/>
            <person name="Kegel J."/>
            <person name="Klute M.J."/>
            <person name="Kuo A."/>
            <person name="Lefebvre S.C."/>
            <person name="Maumus F."/>
            <person name="Mayer C."/>
            <person name="Miller J."/>
            <person name="Monier A."/>
            <person name="Salamov A."/>
            <person name="Young J."/>
            <person name="Aguilar M."/>
            <person name="Claverie J.M."/>
            <person name="Frickenhaus S."/>
            <person name="Gonzalez K."/>
            <person name="Herman E.K."/>
            <person name="Lin Y.C."/>
            <person name="Napier J."/>
            <person name="Ogata H."/>
            <person name="Sarno A.F."/>
            <person name="Shmutz J."/>
            <person name="Schroeder D."/>
            <person name="de Vargas C."/>
            <person name="Verret F."/>
            <person name="von Dassow P."/>
            <person name="Valentin K."/>
            <person name="Van de Peer Y."/>
            <person name="Wheeler G."/>
            <person name="Dacks J.B."/>
            <person name="Delwiche C.F."/>
            <person name="Dyhrman S.T."/>
            <person name="Glockner G."/>
            <person name="John U."/>
            <person name="Richards T."/>
            <person name="Worden A.Z."/>
            <person name="Zhang X."/>
            <person name="Grigoriev I.V."/>
            <person name="Allen A.E."/>
            <person name="Bidle K."/>
            <person name="Borodovsky M."/>
            <person name="Bowler C."/>
            <person name="Brownlee C."/>
            <person name="Cock J.M."/>
            <person name="Elias M."/>
            <person name="Gladyshev V.N."/>
            <person name="Groth M."/>
            <person name="Guda C."/>
            <person name="Hadaegh A."/>
            <person name="Iglesias-Rodriguez M.D."/>
            <person name="Jenkins J."/>
            <person name="Jones B.M."/>
            <person name="Lawson T."/>
            <person name="Leese F."/>
            <person name="Lindquist E."/>
            <person name="Lobanov A."/>
            <person name="Lomsadze A."/>
            <person name="Malik S.B."/>
            <person name="Marsh M.E."/>
            <person name="Mackinder L."/>
            <person name="Mock T."/>
            <person name="Mueller-Roeber B."/>
            <person name="Pagarete A."/>
            <person name="Parker M."/>
            <person name="Probert I."/>
            <person name="Quesneville H."/>
            <person name="Raines C."/>
            <person name="Rensing S.A."/>
            <person name="Riano-Pachon D.M."/>
            <person name="Richier S."/>
            <person name="Rokitta S."/>
            <person name="Shiraiwa Y."/>
            <person name="Soanes D.M."/>
            <person name="van der Giezen M."/>
            <person name="Wahlund T.M."/>
            <person name="Williams B."/>
            <person name="Wilson W."/>
            <person name="Wolfe G."/>
            <person name="Wurch L.L."/>
        </authorList>
    </citation>
    <scope>NUCLEOTIDE SEQUENCE</scope>
</reference>
<dbReference type="PANTHER" id="PTHR22589:SF29">
    <property type="entry name" value="MITOCHONDRIAL CARNITINE O-ACETYLTRANSFERASE-RELATED"/>
    <property type="match status" value="1"/>
</dbReference>